<reference evidence="2" key="1">
    <citation type="submission" date="2021-01" db="EMBL/GenBank/DDBJ databases">
        <title>Genome public.</title>
        <authorList>
            <person name="Liu C."/>
            <person name="Sun Q."/>
        </authorList>
    </citation>
    <scope>NUCLEOTIDE SEQUENCE</scope>
    <source>
        <strain evidence="2">M6</strain>
    </source>
</reference>
<keyword evidence="3" id="KW-1185">Reference proteome</keyword>
<dbReference type="EMBL" id="JAEQMG010000049">
    <property type="protein sequence ID" value="MBK6088327.1"/>
    <property type="molecule type" value="Genomic_DNA"/>
</dbReference>
<feature type="region of interest" description="Disordered" evidence="1">
    <location>
        <begin position="1"/>
        <end position="25"/>
    </location>
</feature>
<comment type="caution">
    <text evidence="2">The sequence shown here is derived from an EMBL/GenBank/DDBJ whole genome shotgun (WGS) entry which is preliminary data.</text>
</comment>
<name>A0A934WRH1_9FIRM</name>
<dbReference type="Proteomes" id="UP000633365">
    <property type="component" value="Unassembled WGS sequence"/>
</dbReference>
<evidence type="ECO:0000256" key="1">
    <source>
        <dbReference type="SAM" id="MobiDB-lite"/>
    </source>
</evidence>
<gene>
    <name evidence="2" type="ORF">JKK62_06595</name>
</gene>
<proteinExistence type="predicted"/>
<dbReference type="RefSeq" id="WP_201427231.1">
    <property type="nucleotide sequence ID" value="NZ_JAEQMG010000049.1"/>
</dbReference>
<evidence type="ECO:0000313" key="2">
    <source>
        <dbReference type="EMBL" id="MBK6088327.1"/>
    </source>
</evidence>
<sequence length="56" mass="6658">MSEQLVQQRIETDETEQQIFNDNKGERYENNRQRCSGLDKLTTLQSSTPPRYKCIH</sequence>
<accession>A0A934WRH1</accession>
<evidence type="ECO:0000313" key="3">
    <source>
        <dbReference type="Proteomes" id="UP000633365"/>
    </source>
</evidence>
<protein>
    <submittedName>
        <fullName evidence="2">Uncharacterized protein</fullName>
    </submittedName>
</protein>
<organism evidence="2 3">
    <name type="scientific">Ruminococcus difficilis</name>
    <dbReference type="NCBI Taxonomy" id="2763069"/>
    <lineage>
        <taxon>Bacteria</taxon>
        <taxon>Bacillati</taxon>
        <taxon>Bacillota</taxon>
        <taxon>Clostridia</taxon>
        <taxon>Eubacteriales</taxon>
        <taxon>Oscillospiraceae</taxon>
        <taxon>Ruminococcus</taxon>
    </lineage>
</organism>
<dbReference type="AlphaFoldDB" id="A0A934WRH1"/>